<dbReference type="STRING" id="1218598.LEP1GSC060_3661"/>
<comment type="caution">
    <text evidence="1">The sequence shown here is derived from an EMBL/GenBank/DDBJ whole genome shotgun (WGS) entry which is preliminary data.</text>
</comment>
<evidence type="ECO:0000313" key="2">
    <source>
        <dbReference type="Proteomes" id="UP000012313"/>
    </source>
</evidence>
<dbReference type="EMBL" id="AOHC02000013">
    <property type="protein sequence ID" value="EMY79199.1"/>
    <property type="molecule type" value="Genomic_DNA"/>
</dbReference>
<gene>
    <name evidence="1" type="ORF">LEP1GSC060_3661</name>
</gene>
<reference evidence="1" key="1">
    <citation type="submission" date="2013-03" db="EMBL/GenBank/DDBJ databases">
        <authorList>
            <person name="Harkins D.M."/>
            <person name="Durkin A.S."/>
            <person name="Brinkac L.M."/>
            <person name="Haft D.H."/>
            <person name="Selengut J.D."/>
            <person name="Sanka R."/>
            <person name="DePew J."/>
            <person name="Purushe J."/>
            <person name="Hartskeerl R.A."/>
            <person name="Ahmed A."/>
            <person name="van der Linden H."/>
            <person name="Goris M.G.A."/>
            <person name="Vinetz J.M."/>
            <person name="Sutton G.G."/>
            <person name="Nierman W.C."/>
            <person name="Fouts D.E."/>
        </authorList>
    </citation>
    <scope>NUCLEOTIDE SEQUENCE [LARGE SCALE GENOMIC DNA]</scope>
    <source>
        <strain evidence="1">ICFT</strain>
    </source>
</reference>
<proteinExistence type="predicted"/>
<dbReference type="AlphaFoldDB" id="N1WPY9"/>
<organism evidence="1 2">
    <name type="scientific">Leptospira weilii serovar Ranarum str. ICFT</name>
    <dbReference type="NCBI Taxonomy" id="1218598"/>
    <lineage>
        <taxon>Bacteria</taxon>
        <taxon>Pseudomonadati</taxon>
        <taxon>Spirochaetota</taxon>
        <taxon>Spirochaetia</taxon>
        <taxon>Leptospirales</taxon>
        <taxon>Leptospiraceae</taxon>
        <taxon>Leptospira</taxon>
    </lineage>
</organism>
<name>N1WPY9_9LEPT</name>
<dbReference type="Proteomes" id="UP000012313">
    <property type="component" value="Unassembled WGS sequence"/>
</dbReference>
<protein>
    <submittedName>
        <fullName evidence="1">Uncharacterized protein</fullName>
    </submittedName>
</protein>
<keyword evidence="2" id="KW-1185">Reference proteome</keyword>
<evidence type="ECO:0000313" key="1">
    <source>
        <dbReference type="EMBL" id="EMY79199.1"/>
    </source>
</evidence>
<accession>N1WPY9</accession>
<sequence length="42" mass="5075">MQVVSLGQIKNPNQFLACFSGLFIFPEEKKFRMRLVCRKWKR</sequence>